<evidence type="ECO:0000259" key="11">
    <source>
        <dbReference type="Pfam" id="PF02705"/>
    </source>
</evidence>
<feature type="domain" description="K+ potassium transporter C-terminal" evidence="12">
    <location>
        <begin position="550"/>
        <end position="790"/>
    </location>
</feature>
<evidence type="ECO:0000256" key="4">
    <source>
        <dbReference type="ARBA" id="ARBA00022538"/>
    </source>
</evidence>
<dbReference type="PANTHER" id="PTHR30540">
    <property type="entry name" value="OSMOTIC STRESS POTASSIUM TRANSPORTER"/>
    <property type="match status" value="1"/>
</dbReference>
<sequence>MEGTLKSDNETASYSWAKVGHVDSLNLEAARIPSSKTHSLKPNWITTLSLAFQSIGIIYGDLGISLLYVYDSTFSNGIQDTNDLLGCLSLIIYTIALIPFVKYILIVLWANDNGDGGTFALYSLFCRYAKVSLIPNHQPEDRQLTHYKLHIPSNQIKRAQMIKHKLENSKFAQLLLFLVTIMSTSMVIGDGILTPSISVLSAVSGIKKKSPSLDQGAVVGISIAILIVLFAVQRFGTDKVGFTFAPMVVVWFLFIGGIGLYNLFKYDIGVLRAFNPKYIVDYMKRNGKNGWISLGGIFHCITGSEAMFADLGHFNVRAVQISFSFVTFPALVCAYSGQAAYLRKFPEQIGNTFYNSIPHPIFWPTFVAAVAASIIASQAMISGAFSIIQQSQSLGCFPSVRVIHTSAKYEGQVYIPEINYFLMIACVIVCAAFRTTDNTIHAYGISVCMVMLVTTSMVTLIMLVIWKTSILWIALFFVVFSAIEIVYLSSLLTKFVQGGFLPLALSLCLMSIMGIWRYTHVKRYLFELNNKVSGEYLRELVSKKVISRIPGVALVFSELVEGVPPLFAHVVSNIPYIHSIVVFVSLKSIPIGKVELHERFLFRQVQPKEYRIFRCVVRCGYNDVIGEPKEFEEHLIEHLKEFIRHQNFTHVVVVEGVDIEQTDYHSFKDGRGSFKQITPLPSSHQESNTAVNVSRASSDSIQSFGVLSRISNPHVQDVEEEIAFVQRAMERSVVYMLGEAEVVAEPNSSVLKKIAVNHIYNFLRRNFRQGENLMAIPRSKLLRVGMTYEI</sequence>
<dbReference type="RefSeq" id="XP_027348444.1">
    <property type="nucleotide sequence ID" value="XM_027492643.1"/>
</dbReference>
<evidence type="ECO:0000256" key="6">
    <source>
        <dbReference type="ARBA" id="ARBA00022958"/>
    </source>
</evidence>
<proteinExistence type="inferred from homology"/>
<protein>
    <recommendedName>
        <fullName evidence="10">Potassium transporter</fullName>
    </recommendedName>
</protein>
<dbReference type="PANTHER" id="PTHR30540:SF94">
    <property type="entry name" value="POTASSIUM TRANSPORTER 5"/>
    <property type="match status" value="1"/>
</dbReference>
<dbReference type="KEGG" id="aprc:113860009"/>
<feature type="domain" description="K+ potassium transporter integral membrane" evidence="11">
    <location>
        <begin position="50"/>
        <end position="533"/>
    </location>
</feature>
<keyword evidence="9 10" id="KW-0472">Membrane</keyword>
<name>A0A8B8L1C8_ABRPR</name>
<dbReference type="GeneID" id="113860009"/>
<keyword evidence="4 10" id="KW-0633">Potassium transport</keyword>
<dbReference type="AlphaFoldDB" id="A0A8B8L1C8"/>
<feature type="transmembrane region" description="Helical" evidence="10">
    <location>
        <begin position="290"/>
        <end position="309"/>
    </location>
</feature>
<feature type="transmembrane region" description="Helical" evidence="10">
    <location>
        <begin position="321"/>
        <end position="341"/>
    </location>
</feature>
<keyword evidence="3" id="KW-0813">Transport</keyword>
<dbReference type="NCBIfam" id="TIGR00794">
    <property type="entry name" value="kup"/>
    <property type="match status" value="1"/>
</dbReference>
<dbReference type="Pfam" id="PF02705">
    <property type="entry name" value="K_trans"/>
    <property type="match status" value="1"/>
</dbReference>
<feature type="transmembrane region" description="Helical" evidence="10">
    <location>
        <begin position="495"/>
        <end position="516"/>
    </location>
</feature>
<organism evidence="13 14">
    <name type="scientific">Abrus precatorius</name>
    <name type="common">Indian licorice</name>
    <name type="synonym">Glycine abrus</name>
    <dbReference type="NCBI Taxonomy" id="3816"/>
    <lineage>
        <taxon>Eukaryota</taxon>
        <taxon>Viridiplantae</taxon>
        <taxon>Streptophyta</taxon>
        <taxon>Embryophyta</taxon>
        <taxon>Tracheophyta</taxon>
        <taxon>Spermatophyta</taxon>
        <taxon>Magnoliopsida</taxon>
        <taxon>eudicotyledons</taxon>
        <taxon>Gunneridae</taxon>
        <taxon>Pentapetalae</taxon>
        <taxon>rosids</taxon>
        <taxon>fabids</taxon>
        <taxon>Fabales</taxon>
        <taxon>Fabaceae</taxon>
        <taxon>Papilionoideae</taxon>
        <taxon>50 kb inversion clade</taxon>
        <taxon>NPAAA clade</taxon>
        <taxon>indigoferoid/millettioid clade</taxon>
        <taxon>Abreae</taxon>
        <taxon>Abrus</taxon>
    </lineage>
</organism>
<feature type="transmembrane region" description="Helical" evidence="10">
    <location>
        <begin position="418"/>
        <end position="436"/>
    </location>
</feature>
<dbReference type="OrthoDB" id="504708at2759"/>
<dbReference type="GO" id="GO:0005886">
    <property type="term" value="C:plasma membrane"/>
    <property type="evidence" value="ECO:0007669"/>
    <property type="project" value="UniProtKB-SubCell"/>
</dbReference>
<dbReference type="InterPro" id="IPR003855">
    <property type="entry name" value="K+_transporter"/>
</dbReference>
<feature type="transmembrane region" description="Helical" evidence="10">
    <location>
        <begin position="44"/>
        <end position="70"/>
    </location>
</feature>
<dbReference type="Pfam" id="PF22776">
    <property type="entry name" value="K_trans_C"/>
    <property type="match status" value="1"/>
</dbReference>
<evidence type="ECO:0000256" key="1">
    <source>
        <dbReference type="ARBA" id="ARBA00004651"/>
    </source>
</evidence>
<dbReference type="InterPro" id="IPR053951">
    <property type="entry name" value="K_trans_N"/>
</dbReference>
<evidence type="ECO:0000256" key="2">
    <source>
        <dbReference type="ARBA" id="ARBA00008440"/>
    </source>
</evidence>
<keyword evidence="7 10" id="KW-1133">Transmembrane helix</keyword>
<evidence type="ECO:0000256" key="3">
    <source>
        <dbReference type="ARBA" id="ARBA00022448"/>
    </source>
</evidence>
<evidence type="ECO:0000256" key="7">
    <source>
        <dbReference type="ARBA" id="ARBA00022989"/>
    </source>
</evidence>
<accession>A0A8B8L1C8</accession>
<dbReference type="Proteomes" id="UP000694853">
    <property type="component" value="Unplaced"/>
</dbReference>
<feature type="transmembrane region" description="Helical" evidence="10">
    <location>
        <begin position="90"/>
        <end position="110"/>
    </location>
</feature>
<feature type="transmembrane region" description="Helical" evidence="10">
    <location>
        <begin position="171"/>
        <end position="193"/>
    </location>
</feature>
<comment type="function">
    <text evidence="10">Potassium transporter.</text>
</comment>
<keyword evidence="13" id="KW-1185">Reference proteome</keyword>
<comment type="subcellular location">
    <subcellularLocation>
        <location evidence="1">Cell membrane</location>
        <topology evidence="1">Multi-pass membrane protein</topology>
    </subcellularLocation>
    <subcellularLocation>
        <location evidence="10">Membrane</location>
        <topology evidence="10">Multi-pass membrane protein</topology>
    </subcellularLocation>
</comment>
<feature type="transmembrane region" description="Helical" evidence="10">
    <location>
        <begin position="244"/>
        <end position="264"/>
    </location>
</feature>
<reference evidence="14" key="2">
    <citation type="submission" date="2025-08" db="UniProtKB">
        <authorList>
            <consortium name="RefSeq"/>
        </authorList>
    </citation>
    <scope>IDENTIFICATION</scope>
    <source>
        <tissue evidence="14">Young leaves</tissue>
    </source>
</reference>
<keyword evidence="6 10" id="KW-0630">Potassium</keyword>
<dbReference type="InterPro" id="IPR053952">
    <property type="entry name" value="K_trans_C"/>
</dbReference>
<reference evidence="13" key="1">
    <citation type="journal article" date="2019" name="Toxins">
        <title>Detection of Abrin-Like and Prepropulchellin-Like Toxin Genes and Transcripts Using Whole Genome Sequencing and Full-Length Transcript Sequencing of Abrus precatorius.</title>
        <authorList>
            <person name="Hovde B.T."/>
            <person name="Daligault H.E."/>
            <person name="Hanschen E.R."/>
            <person name="Kunde Y.A."/>
            <person name="Johnson M.B."/>
            <person name="Starkenburg S.R."/>
            <person name="Johnson S.L."/>
        </authorList>
    </citation>
    <scope>NUCLEOTIDE SEQUENCE [LARGE SCALE GENOMIC DNA]</scope>
</reference>
<feature type="transmembrane region" description="Helical" evidence="10">
    <location>
        <begin position="213"/>
        <end position="232"/>
    </location>
</feature>
<evidence type="ECO:0000313" key="13">
    <source>
        <dbReference type="Proteomes" id="UP000694853"/>
    </source>
</evidence>
<evidence type="ECO:0000256" key="5">
    <source>
        <dbReference type="ARBA" id="ARBA00022692"/>
    </source>
</evidence>
<feature type="transmembrane region" description="Helical" evidence="10">
    <location>
        <begin position="442"/>
        <end position="463"/>
    </location>
</feature>
<evidence type="ECO:0000256" key="9">
    <source>
        <dbReference type="ARBA" id="ARBA00023136"/>
    </source>
</evidence>
<evidence type="ECO:0000259" key="12">
    <source>
        <dbReference type="Pfam" id="PF22776"/>
    </source>
</evidence>
<keyword evidence="5 10" id="KW-0812">Transmembrane</keyword>
<feature type="transmembrane region" description="Helical" evidence="10">
    <location>
        <begin position="470"/>
        <end position="489"/>
    </location>
</feature>
<comment type="similarity">
    <text evidence="2 10">Belongs to the HAK/KUP transporter (TC 2.A.72.3) family.</text>
</comment>
<evidence type="ECO:0000313" key="14">
    <source>
        <dbReference type="RefSeq" id="XP_027348444.1"/>
    </source>
</evidence>
<feature type="transmembrane region" description="Helical" evidence="10">
    <location>
        <begin position="361"/>
        <end position="381"/>
    </location>
</feature>
<gene>
    <name evidence="14" type="primary">LOC113860009</name>
</gene>
<dbReference type="GO" id="GO:0015079">
    <property type="term" value="F:potassium ion transmembrane transporter activity"/>
    <property type="evidence" value="ECO:0007669"/>
    <property type="project" value="UniProtKB-UniRule"/>
</dbReference>
<evidence type="ECO:0000256" key="8">
    <source>
        <dbReference type="ARBA" id="ARBA00023065"/>
    </source>
</evidence>
<evidence type="ECO:0000256" key="10">
    <source>
        <dbReference type="RuleBase" id="RU321113"/>
    </source>
</evidence>
<keyword evidence="8 10" id="KW-0406">Ion transport</keyword>